<comment type="caution">
    <text evidence="2">The sequence shown here is derived from an EMBL/GenBank/DDBJ whole genome shotgun (WGS) entry which is preliminary data.</text>
</comment>
<keyword evidence="1" id="KW-0472">Membrane</keyword>
<name>A0A3M4KTE7_PSESF</name>
<feature type="transmembrane region" description="Helical" evidence="1">
    <location>
        <begin position="61"/>
        <end position="81"/>
    </location>
</feature>
<keyword evidence="1" id="KW-0812">Transmembrane</keyword>
<evidence type="ECO:0000313" key="2">
    <source>
        <dbReference type="EMBL" id="RMQ32437.1"/>
    </source>
</evidence>
<proteinExistence type="predicted"/>
<dbReference type="AlphaFoldDB" id="A0A3M4KTE7"/>
<sequence>MDQALSRLAKAGRLIRATRGLYLAAITDQGRYVTPTMARSLGLSLKDSGEIAFDGARSAKMLGLSVSFCPFVLLSFFPFPAEARWHDAKTDEAVPIIVAGAVILAIERFGG</sequence>
<dbReference type="Proteomes" id="UP000273140">
    <property type="component" value="Unassembled WGS sequence"/>
</dbReference>
<protein>
    <submittedName>
        <fullName evidence="2">Uncharacterized protein</fullName>
    </submittedName>
</protein>
<keyword evidence="1" id="KW-1133">Transmembrane helix</keyword>
<organism evidence="2 3">
    <name type="scientific">Pseudomonas syringae pv. actinidiae</name>
    <dbReference type="NCBI Taxonomy" id="103796"/>
    <lineage>
        <taxon>Bacteria</taxon>
        <taxon>Pseudomonadati</taxon>
        <taxon>Pseudomonadota</taxon>
        <taxon>Gammaproteobacteria</taxon>
        <taxon>Pseudomonadales</taxon>
        <taxon>Pseudomonadaceae</taxon>
        <taxon>Pseudomonas</taxon>
        <taxon>Pseudomonas syringae</taxon>
    </lineage>
</organism>
<evidence type="ECO:0000256" key="1">
    <source>
        <dbReference type="SAM" id="Phobius"/>
    </source>
</evidence>
<accession>A0A3M4KTE7</accession>
<feature type="transmembrane region" description="Helical" evidence="1">
    <location>
        <begin position="93"/>
        <end position="110"/>
    </location>
</feature>
<evidence type="ECO:0000313" key="3">
    <source>
        <dbReference type="Proteomes" id="UP000273140"/>
    </source>
</evidence>
<gene>
    <name evidence="2" type="ORF">ALQ07_200150</name>
</gene>
<reference evidence="2 3" key="1">
    <citation type="submission" date="2018-08" db="EMBL/GenBank/DDBJ databases">
        <title>Recombination of ecologically and evolutionarily significant loci maintains genetic cohesion in the Pseudomonas syringae species complex.</title>
        <authorList>
            <person name="Dillon M."/>
            <person name="Thakur S."/>
            <person name="Almeida R.N.D."/>
            <person name="Weir B.S."/>
            <person name="Guttman D.S."/>
        </authorList>
    </citation>
    <scope>NUCLEOTIDE SEQUENCE [LARGE SCALE GENOMIC DNA]</scope>
    <source>
        <strain evidence="2 3">ICMP 19074</strain>
    </source>
</reference>
<dbReference type="EMBL" id="RBRB01000203">
    <property type="protein sequence ID" value="RMQ32437.1"/>
    <property type="molecule type" value="Genomic_DNA"/>
</dbReference>